<evidence type="ECO:0000256" key="1">
    <source>
        <dbReference type="ARBA" id="ARBA00004141"/>
    </source>
</evidence>
<organism evidence="6 7">
    <name type="scientific">Pseudogulbenkiania ferrooxidans 2002</name>
    <dbReference type="NCBI Taxonomy" id="279714"/>
    <lineage>
        <taxon>Bacteria</taxon>
        <taxon>Pseudomonadati</taxon>
        <taxon>Pseudomonadota</taxon>
        <taxon>Betaproteobacteria</taxon>
        <taxon>Neisseriales</taxon>
        <taxon>Chromobacteriaceae</taxon>
        <taxon>Pseudogulbenkiania</taxon>
    </lineage>
</organism>
<sequence>MKLEYYGYLAAFLTTSSFLPQVLHALRTRDLSSISLSMYLMFVSGVALWLAYGILLGAGPLIASNAMTLLLSSIILGLKLREEIRRRAGSAPSKRRS</sequence>
<reference evidence="6 7" key="1">
    <citation type="submission" date="2009-02" db="EMBL/GenBank/DDBJ databases">
        <title>Sequencing of the draft genome and assembly of Lutiella nitroferrum 2002.</title>
        <authorList>
            <consortium name="US DOE Joint Genome Institute (JGI-PGF)"/>
            <person name="Lucas S."/>
            <person name="Copeland A."/>
            <person name="Lapidus A."/>
            <person name="Glavina del Rio T."/>
            <person name="Tice H."/>
            <person name="Bruce D."/>
            <person name="Goodwin L."/>
            <person name="Pitluck S."/>
            <person name="Larimer F."/>
            <person name="Land M.L."/>
            <person name="Hauser L."/>
            <person name="Coates J.D."/>
        </authorList>
    </citation>
    <scope>NUCLEOTIDE SEQUENCE [LARGE SCALE GENOMIC DNA]</scope>
    <source>
        <strain evidence="6 7">2002</strain>
    </source>
</reference>
<dbReference type="AlphaFoldDB" id="B9Z2H4"/>
<keyword evidence="7" id="KW-1185">Reference proteome</keyword>
<feature type="transmembrane region" description="Helical" evidence="5">
    <location>
        <begin position="61"/>
        <end position="78"/>
    </location>
</feature>
<evidence type="ECO:0000256" key="3">
    <source>
        <dbReference type="ARBA" id="ARBA00022989"/>
    </source>
</evidence>
<evidence type="ECO:0000313" key="6">
    <source>
        <dbReference type="EMBL" id="EEG08777.1"/>
    </source>
</evidence>
<dbReference type="GO" id="GO:0016020">
    <property type="term" value="C:membrane"/>
    <property type="evidence" value="ECO:0007669"/>
    <property type="project" value="UniProtKB-SubCell"/>
</dbReference>
<keyword evidence="3 5" id="KW-1133">Transmembrane helix</keyword>
<dbReference type="RefSeq" id="WP_008953557.1">
    <property type="nucleotide sequence ID" value="NZ_ACIS01000004.1"/>
</dbReference>
<proteinExistence type="predicted"/>
<gene>
    <name evidence="6" type="ORF">FuraDRAFT_1537</name>
</gene>
<keyword evidence="4 5" id="KW-0472">Membrane</keyword>
<evidence type="ECO:0000256" key="5">
    <source>
        <dbReference type="SAM" id="Phobius"/>
    </source>
</evidence>
<dbReference type="Gene3D" id="1.20.1280.290">
    <property type="match status" value="1"/>
</dbReference>
<comment type="caution">
    <text evidence="6">The sequence shown here is derived from an EMBL/GenBank/DDBJ whole genome shotgun (WGS) entry which is preliminary data.</text>
</comment>
<dbReference type="EMBL" id="ACIS01000004">
    <property type="protein sequence ID" value="EEG08777.1"/>
    <property type="molecule type" value="Genomic_DNA"/>
</dbReference>
<dbReference type="GO" id="GO:0051119">
    <property type="term" value="F:sugar transmembrane transporter activity"/>
    <property type="evidence" value="ECO:0007669"/>
    <property type="project" value="InterPro"/>
</dbReference>
<accession>B9Z2H4</accession>
<dbReference type="Proteomes" id="UP000003165">
    <property type="component" value="Unassembled WGS sequence"/>
</dbReference>
<evidence type="ECO:0000256" key="4">
    <source>
        <dbReference type="ARBA" id="ARBA00023136"/>
    </source>
</evidence>
<dbReference type="eggNOG" id="COG4095">
    <property type="taxonomic scope" value="Bacteria"/>
</dbReference>
<feature type="transmembrane region" description="Helical" evidence="5">
    <location>
        <begin position="38"/>
        <end position="55"/>
    </location>
</feature>
<evidence type="ECO:0008006" key="8">
    <source>
        <dbReference type="Google" id="ProtNLM"/>
    </source>
</evidence>
<name>B9Z2H4_9NEIS</name>
<comment type="subcellular location">
    <subcellularLocation>
        <location evidence="1">Membrane</location>
        <topology evidence="1">Multi-pass membrane protein</topology>
    </subcellularLocation>
</comment>
<dbReference type="InterPro" id="IPR047662">
    <property type="entry name" value="SemiSWEET"/>
</dbReference>
<dbReference type="NCBIfam" id="NF037968">
    <property type="entry name" value="SemiSWEET_2"/>
    <property type="match status" value="1"/>
</dbReference>
<evidence type="ECO:0000313" key="7">
    <source>
        <dbReference type="Proteomes" id="UP000003165"/>
    </source>
</evidence>
<protein>
    <recommendedName>
        <fullName evidence="8">MtN3 and saliva related transmembrane protein</fullName>
    </recommendedName>
</protein>
<evidence type="ECO:0000256" key="2">
    <source>
        <dbReference type="ARBA" id="ARBA00022692"/>
    </source>
</evidence>
<dbReference type="Pfam" id="PF04193">
    <property type="entry name" value="PQ-loop"/>
    <property type="match status" value="1"/>
</dbReference>
<feature type="transmembrane region" description="Helical" evidence="5">
    <location>
        <begin position="6"/>
        <end position="26"/>
    </location>
</feature>
<keyword evidence="2 5" id="KW-0812">Transmembrane</keyword>
<dbReference type="InterPro" id="IPR006603">
    <property type="entry name" value="PQ-loop_rpt"/>
</dbReference>